<evidence type="ECO:0000256" key="1">
    <source>
        <dbReference type="SAM" id="SignalP"/>
    </source>
</evidence>
<dbReference type="EMBL" id="CP030139">
    <property type="protein sequence ID" value="AZB71844.1"/>
    <property type="molecule type" value="Genomic_DNA"/>
</dbReference>
<feature type="domain" description="DUF1400" evidence="2">
    <location>
        <begin position="24"/>
        <end position="149"/>
    </location>
</feature>
<dbReference type="Pfam" id="PF07176">
    <property type="entry name" value="DUF1400"/>
    <property type="match status" value="1"/>
</dbReference>
<dbReference type="InterPro" id="IPR010802">
    <property type="entry name" value="DUF1400"/>
</dbReference>
<evidence type="ECO:0000313" key="3">
    <source>
        <dbReference type="EMBL" id="AZB71844.1"/>
    </source>
</evidence>
<dbReference type="Proteomes" id="UP000267249">
    <property type="component" value="Chromosome"/>
</dbReference>
<name>A0AAN1QM23_SYNEL</name>
<dbReference type="GO" id="GO:0016787">
    <property type="term" value="F:hydrolase activity"/>
    <property type="evidence" value="ECO:0007669"/>
    <property type="project" value="UniProtKB-KW"/>
</dbReference>
<dbReference type="AlphaFoldDB" id="A0AAN1QM23"/>
<accession>A0AAN1QM23</accession>
<organism evidence="3 4">
    <name type="scientific">Synechococcus elongatus PCC 11801</name>
    <dbReference type="NCBI Taxonomy" id="2219813"/>
    <lineage>
        <taxon>Bacteria</taxon>
        <taxon>Bacillati</taxon>
        <taxon>Cyanobacteriota</taxon>
        <taxon>Cyanophyceae</taxon>
        <taxon>Synechococcales</taxon>
        <taxon>Synechococcaceae</taxon>
        <taxon>Synechococcus</taxon>
    </lineage>
</organism>
<proteinExistence type="predicted"/>
<evidence type="ECO:0000313" key="4">
    <source>
        <dbReference type="Proteomes" id="UP000267249"/>
    </source>
</evidence>
<sequence>MRRPLTALLSGLTVLLASAVPGKAAETVTLIYGPWNRSVEVADLKYLAETGEARGFLGTILKLGNQDPKKLQEFLNLSFPFSLVQASDLLYSSLGTGLLDRAGTIIAPRVSNQDGRQALRAAILLSLAQDGQISPVELLDNYPTDIRVNVDSLLGLVAQIGNLEELIRSLGSGGSSN</sequence>
<dbReference type="RefSeq" id="WP_208675499.1">
    <property type="nucleotide sequence ID" value="NZ_CP030139.2"/>
</dbReference>
<evidence type="ECO:0000259" key="2">
    <source>
        <dbReference type="Pfam" id="PF07176"/>
    </source>
</evidence>
<feature type="chain" id="PRO_5043018936" evidence="1">
    <location>
        <begin position="20"/>
        <end position="177"/>
    </location>
</feature>
<keyword evidence="3" id="KW-0378">Hydrolase</keyword>
<protein>
    <submittedName>
        <fullName evidence="3">Alpha/beta hydrolase</fullName>
    </submittedName>
</protein>
<gene>
    <name evidence="3" type="ORF">DOP62_03075</name>
</gene>
<feature type="signal peptide" evidence="1">
    <location>
        <begin position="1"/>
        <end position="19"/>
    </location>
</feature>
<reference evidence="3 4" key="1">
    <citation type="journal article" date="2018" name="Sci. Rep.">
        <title>Genome Features and Biochemical Characteristics of a Robust, Fast Growing and Naturally Transformable Cyanobacterium Synechococcus elongatus PCC 11801 Isolated from India.</title>
        <authorList>
            <person name="Jaiswal D."/>
            <person name="Sengupta A."/>
            <person name="Sohoni S."/>
            <person name="Sengupta S."/>
            <person name="Phadnavis A.G."/>
            <person name="Pakrasi H.B."/>
            <person name="Wangikar P.P."/>
        </authorList>
    </citation>
    <scope>NUCLEOTIDE SEQUENCE [LARGE SCALE GENOMIC DNA]</scope>
    <source>
        <strain evidence="3 4">PCC 11801</strain>
    </source>
</reference>
<keyword evidence="1" id="KW-0732">Signal</keyword>